<dbReference type="KEGG" id="tng:GSTEN00028859G001"/>
<feature type="region of interest" description="Disordered" evidence="1">
    <location>
        <begin position="1"/>
        <end position="26"/>
    </location>
</feature>
<gene>
    <name evidence="2" type="ORF">GSTENG00028859001</name>
</gene>
<reference evidence="2" key="1">
    <citation type="journal article" date="2004" name="Nature">
        <title>Genome duplication in the teleost fish Tetraodon nigroviridis reveals the early vertebrate proto-karyotype.</title>
        <authorList>
            <person name="Jaillon O."/>
            <person name="Aury J.-M."/>
            <person name="Brunet F."/>
            <person name="Petit J.-L."/>
            <person name="Stange-Thomann N."/>
            <person name="Mauceli E."/>
            <person name="Bouneau L."/>
            <person name="Fischer C."/>
            <person name="Ozouf-Costaz C."/>
            <person name="Bernot A."/>
            <person name="Nicaud S."/>
            <person name="Jaffe D."/>
            <person name="Fisher S."/>
            <person name="Lutfalla G."/>
            <person name="Dossat C."/>
            <person name="Segurens B."/>
            <person name="Dasilva C."/>
            <person name="Salanoubat M."/>
            <person name="Levy M."/>
            <person name="Boudet N."/>
            <person name="Castellano S."/>
            <person name="Anthouard V."/>
            <person name="Jubin C."/>
            <person name="Castelli V."/>
            <person name="Katinka M."/>
            <person name="Vacherie B."/>
            <person name="Biemont C."/>
            <person name="Skalli Z."/>
            <person name="Cattolico L."/>
            <person name="Poulain J."/>
            <person name="De Berardinis V."/>
            <person name="Cruaud C."/>
            <person name="Duprat S."/>
            <person name="Brottier P."/>
            <person name="Coutanceau J.-P."/>
            <person name="Gouzy J."/>
            <person name="Parra G."/>
            <person name="Lardier G."/>
            <person name="Chapple C."/>
            <person name="McKernan K.J."/>
            <person name="McEwan P."/>
            <person name="Bosak S."/>
            <person name="Kellis M."/>
            <person name="Volff J.-N."/>
            <person name="Guigo R."/>
            <person name="Zody M.C."/>
            <person name="Mesirov J."/>
            <person name="Lindblad-Toh K."/>
            <person name="Birren B."/>
            <person name="Nusbaum C."/>
            <person name="Kahn D."/>
            <person name="Robinson-Rechavi M."/>
            <person name="Laudet V."/>
            <person name="Schachter V."/>
            <person name="Quetier F."/>
            <person name="Saurin W."/>
            <person name="Scarpelli C."/>
            <person name="Wincker P."/>
            <person name="Lander E.S."/>
            <person name="Weissenbach J."/>
            <person name="Roest Crollius H."/>
        </authorList>
    </citation>
    <scope>NUCLEOTIDE SEQUENCE [LARGE SCALE GENOMIC DNA]</scope>
</reference>
<evidence type="ECO:0000256" key="1">
    <source>
        <dbReference type="SAM" id="MobiDB-lite"/>
    </source>
</evidence>
<accession>Q4RUC6</accession>
<comment type="caution">
    <text evidence="2">The sequence shown here is derived from an EMBL/GenBank/DDBJ whole genome shotgun (WGS) entry which is preliminary data.</text>
</comment>
<feature type="region of interest" description="Disordered" evidence="1">
    <location>
        <begin position="46"/>
        <end position="102"/>
    </location>
</feature>
<protein>
    <submittedName>
        <fullName evidence="2">(spotted green pufferfish) hypothetical protein</fullName>
    </submittedName>
</protein>
<name>Q4RUC6_TETNG</name>
<dbReference type="OrthoDB" id="6159439at2759"/>
<evidence type="ECO:0000313" key="2">
    <source>
        <dbReference type="EMBL" id="CAG08006.1"/>
    </source>
</evidence>
<sequence length="102" mass="10726">MSMVDDSCLSPSNFHEMGKGGGMAAGGRVHSIDVILGFSKDQDALLSPAGVPPPHKVDIDSLAEHEKQQEASSHPTYSGHLSSLRNGGVDPQQQQQHGEPGL</sequence>
<dbReference type="AlphaFoldDB" id="Q4RUC6"/>
<feature type="compositionally biased region" description="Basic and acidic residues" evidence="1">
    <location>
        <begin position="55"/>
        <end position="69"/>
    </location>
</feature>
<organism evidence="2">
    <name type="scientific">Tetraodon nigroviridis</name>
    <name type="common">Spotted green pufferfish</name>
    <name type="synonym">Chelonodon nigroviridis</name>
    <dbReference type="NCBI Taxonomy" id="99883"/>
    <lineage>
        <taxon>Eukaryota</taxon>
        <taxon>Metazoa</taxon>
        <taxon>Chordata</taxon>
        <taxon>Craniata</taxon>
        <taxon>Vertebrata</taxon>
        <taxon>Euteleostomi</taxon>
        <taxon>Actinopterygii</taxon>
        <taxon>Neopterygii</taxon>
        <taxon>Teleostei</taxon>
        <taxon>Neoteleostei</taxon>
        <taxon>Acanthomorphata</taxon>
        <taxon>Eupercaria</taxon>
        <taxon>Tetraodontiformes</taxon>
        <taxon>Tetradontoidea</taxon>
        <taxon>Tetraodontidae</taxon>
        <taxon>Tetraodon</taxon>
    </lineage>
</organism>
<proteinExistence type="predicted"/>
<dbReference type="EMBL" id="CAAE01014995">
    <property type="protein sequence ID" value="CAG08006.1"/>
    <property type="molecule type" value="Genomic_DNA"/>
</dbReference>
<feature type="compositionally biased region" description="Polar residues" evidence="1">
    <location>
        <begin position="70"/>
        <end position="102"/>
    </location>
</feature>
<reference evidence="2" key="2">
    <citation type="submission" date="2004-02" db="EMBL/GenBank/DDBJ databases">
        <authorList>
            <consortium name="Genoscope"/>
            <consortium name="Whitehead Institute Centre for Genome Research"/>
        </authorList>
    </citation>
    <scope>NUCLEOTIDE SEQUENCE</scope>
</reference>